<dbReference type="EMBL" id="CM003373">
    <property type="protein sequence ID" value="KOM37873.1"/>
    <property type="molecule type" value="Genomic_DNA"/>
</dbReference>
<organism evidence="1 2">
    <name type="scientific">Phaseolus angularis</name>
    <name type="common">Azuki bean</name>
    <name type="synonym">Vigna angularis</name>
    <dbReference type="NCBI Taxonomy" id="3914"/>
    <lineage>
        <taxon>Eukaryota</taxon>
        <taxon>Viridiplantae</taxon>
        <taxon>Streptophyta</taxon>
        <taxon>Embryophyta</taxon>
        <taxon>Tracheophyta</taxon>
        <taxon>Spermatophyta</taxon>
        <taxon>Magnoliopsida</taxon>
        <taxon>eudicotyledons</taxon>
        <taxon>Gunneridae</taxon>
        <taxon>Pentapetalae</taxon>
        <taxon>rosids</taxon>
        <taxon>fabids</taxon>
        <taxon>Fabales</taxon>
        <taxon>Fabaceae</taxon>
        <taxon>Papilionoideae</taxon>
        <taxon>50 kb inversion clade</taxon>
        <taxon>NPAAA clade</taxon>
        <taxon>indigoferoid/millettioid clade</taxon>
        <taxon>Phaseoleae</taxon>
        <taxon>Vigna</taxon>
    </lineage>
</organism>
<sequence>MMFAMEGANRSCDDDFLGRDEGDRGNVVLVVDGGLATVPIRQWRLGFLSKEKLGFLEHREKHPCTVSFPSNRAVLDSETV</sequence>
<accession>A0A0L9U4X1</accession>
<dbReference type="AlphaFoldDB" id="A0A0L9U4X1"/>
<evidence type="ECO:0000313" key="1">
    <source>
        <dbReference type="EMBL" id="KOM37873.1"/>
    </source>
</evidence>
<protein>
    <submittedName>
        <fullName evidence="1">Uncharacterized protein</fullName>
    </submittedName>
</protein>
<dbReference type="Gramene" id="KOM37873">
    <property type="protein sequence ID" value="KOM37873"/>
    <property type="gene ID" value="LR48_Vigan03g125500"/>
</dbReference>
<dbReference type="Proteomes" id="UP000053144">
    <property type="component" value="Chromosome 3"/>
</dbReference>
<reference evidence="2" key="1">
    <citation type="journal article" date="2015" name="Proc. Natl. Acad. Sci. U.S.A.">
        <title>Genome sequencing of adzuki bean (Vigna angularis) provides insight into high starch and low fat accumulation and domestication.</title>
        <authorList>
            <person name="Yang K."/>
            <person name="Tian Z."/>
            <person name="Chen C."/>
            <person name="Luo L."/>
            <person name="Zhao B."/>
            <person name="Wang Z."/>
            <person name="Yu L."/>
            <person name="Li Y."/>
            <person name="Sun Y."/>
            <person name="Li W."/>
            <person name="Chen Y."/>
            <person name="Li Y."/>
            <person name="Zhang Y."/>
            <person name="Ai D."/>
            <person name="Zhao J."/>
            <person name="Shang C."/>
            <person name="Ma Y."/>
            <person name="Wu B."/>
            <person name="Wang M."/>
            <person name="Gao L."/>
            <person name="Sun D."/>
            <person name="Zhang P."/>
            <person name="Guo F."/>
            <person name="Wang W."/>
            <person name="Li Y."/>
            <person name="Wang J."/>
            <person name="Varshney R.K."/>
            <person name="Wang J."/>
            <person name="Ling H.Q."/>
            <person name="Wan P."/>
        </authorList>
    </citation>
    <scope>NUCLEOTIDE SEQUENCE</scope>
    <source>
        <strain evidence="2">cv. Jingnong 6</strain>
    </source>
</reference>
<proteinExistence type="predicted"/>
<evidence type="ECO:0000313" key="2">
    <source>
        <dbReference type="Proteomes" id="UP000053144"/>
    </source>
</evidence>
<gene>
    <name evidence="1" type="ORF">LR48_Vigan03g125500</name>
</gene>
<name>A0A0L9U4X1_PHAAN</name>